<keyword evidence="2" id="KW-1185">Reference proteome</keyword>
<reference evidence="1" key="1">
    <citation type="submission" date="2019-02" db="EMBL/GenBank/DDBJ databases">
        <title>Halonotius sp. a new haloarchaeum isolated from saline soil.</title>
        <authorList>
            <person name="Duran-Viseras A."/>
            <person name="Sanchez-Porro C."/>
            <person name="Ventosa A."/>
        </authorList>
    </citation>
    <scope>NUCLEOTIDE SEQUENCE</scope>
    <source>
        <strain evidence="1">F15B</strain>
    </source>
</reference>
<evidence type="ECO:0000313" key="2">
    <source>
        <dbReference type="Proteomes" id="UP000705823"/>
    </source>
</evidence>
<dbReference type="EMBL" id="RKLU01000011">
    <property type="protein sequence ID" value="TQQ78610.1"/>
    <property type="molecule type" value="Genomic_DNA"/>
</dbReference>
<evidence type="ECO:0000313" key="1">
    <source>
        <dbReference type="EMBL" id="TQQ78610.1"/>
    </source>
</evidence>
<organism evidence="1 2">
    <name type="scientific">Halonotius terrestris</name>
    <dbReference type="NCBI Taxonomy" id="2487750"/>
    <lineage>
        <taxon>Archaea</taxon>
        <taxon>Methanobacteriati</taxon>
        <taxon>Methanobacteriota</taxon>
        <taxon>Stenosarchaea group</taxon>
        <taxon>Halobacteria</taxon>
        <taxon>Halobacteriales</taxon>
        <taxon>Haloferacaceae</taxon>
        <taxon>Halonotius</taxon>
    </lineage>
</organism>
<dbReference type="AlphaFoldDB" id="A0A8J8TBL4"/>
<sequence>MAPTTRTTTVNSYAVELWSHIDTETDTRRVAAAFDRGRPEIDKIEEGVGDTTVVWLREQVMNFTAPDGYRITEVSLFDDGTAGVVLEADR</sequence>
<accession>A0A8J8TBL4</accession>
<name>A0A8J8TBL4_9EURY</name>
<proteinExistence type="predicted"/>
<protein>
    <submittedName>
        <fullName evidence="1">Uncharacterized protein</fullName>
    </submittedName>
</protein>
<comment type="caution">
    <text evidence="1">The sequence shown here is derived from an EMBL/GenBank/DDBJ whole genome shotgun (WGS) entry which is preliminary data.</text>
</comment>
<dbReference type="RefSeq" id="WP_142980736.1">
    <property type="nucleotide sequence ID" value="NZ_RKLU01000011.1"/>
</dbReference>
<dbReference type="Proteomes" id="UP000705823">
    <property type="component" value="Unassembled WGS sequence"/>
</dbReference>
<gene>
    <name evidence="1" type="ORF">EGH24_13895</name>
</gene>